<sequence>MKRSLFTGLIFIFSLGIACAGEFLEISPDYMLRFPRDLYYKDGYRLQWWYFTGHLFDPEGREFGYELTFFVVGVQTRAYKSKFGVNNIYISHFALTDVSGKKFYNFEKSDPGAYGFAGAEKKELKVWVDVNELSGTADKMHLRANGAETELDLTIVAGKPVVLHGDNGYSRKSEESSEFASWYFSYTDMQTSGSLKIGNQTFSVNGRSWFDREISSGRMGSSEKGWDWFAIQLNDGRQIMLYLMRKSDGTVDRYSSGTLVYKDGRYRHLSVDDFRITALRHYKSAKTGIIYPAEWKISLPGEGLDLKVTPLLEDQEFVASYSTGNNYWEGTCRVEGRATGRAYVELTGY</sequence>
<evidence type="ECO:0000313" key="3">
    <source>
        <dbReference type="Proteomes" id="UP000245125"/>
    </source>
</evidence>
<dbReference type="InterPro" id="IPR023374">
    <property type="entry name" value="AttH-like_dom_sf"/>
</dbReference>
<dbReference type="Pfam" id="PF07143">
    <property type="entry name" value="CrtC"/>
    <property type="match status" value="1"/>
</dbReference>
<dbReference type="AlphaFoldDB" id="A0A2U3QDS5"/>
<protein>
    <recommendedName>
        <fullName evidence="1">AttH domain-containing protein</fullName>
    </recommendedName>
</protein>
<feature type="domain" description="AttH" evidence="1">
    <location>
        <begin position="47"/>
        <end position="216"/>
    </location>
</feature>
<name>A0A2U3QDS5_9BACT</name>
<dbReference type="PANTHER" id="PTHR38591">
    <property type="entry name" value="HYDROLASE"/>
    <property type="match status" value="1"/>
</dbReference>
<dbReference type="Pfam" id="PF17186">
    <property type="entry name" value="Lipocalin_9"/>
    <property type="match status" value="1"/>
</dbReference>
<dbReference type="Proteomes" id="UP000245125">
    <property type="component" value="Unassembled WGS sequence"/>
</dbReference>
<dbReference type="PANTHER" id="PTHR38591:SF1">
    <property type="entry name" value="BLL1000 PROTEIN"/>
    <property type="match status" value="1"/>
</dbReference>
<dbReference type="EMBL" id="OUUY01000002">
    <property type="protein sequence ID" value="SPP99577.1"/>
    <property type="molecule type" value="Genomic_DNA"/>
</dbReference>
<dbReference type="InterPro" id="IPR010791">
    <property type="entry name" value="AttH_dom"/>
</dbReference>
<evidence type="ECO:0000259" key="1">
    <source>
        <dbReference type="Pfam" id="PF07143"/>
    </source>
</evidence>
<evidence type="ECO:0000313" key="2">
    <source>
        <dbReference type="EMBL" id="SPP99577.1"/>
    </source>
</evidence>
<gene>
    <name evidence="2" type="ORF">NBG4_100017</name>
</gene>
<dbReference type="PROSITE" id="PS51257">
    <property type="entry name" value="PROKAR_LIPOPROTEIN"/>
    <property type="match status" value="1"/>
</dbReference>
<keyword evidence="3" id="KW-1185">Reference proteome</keyword>
<reference evidence="3" key="1">
    <citation type="submission" date="2018-03" db="EMBL/GenBank/DDBJ databases">
        <authorList>
            <person name="Zecchin S."/>
        </authorList>
    </citation>
    <scope>NUCLEOTIDE SEQUENCE [LARGE SCALE GENOMIC DNA]</scope>
</reference>
<proteinExistence type="predicted"/>
<dbReference type="OrthoDB" id="9770826at2"/>
<organism evidence="2 3">
    <name type="scientific">Candidatus Sulfobium mesophilum</name>
    <dbReference type="NCBI Taxonomy" id="2016548"/>
    <lineage>
        <taxon>Bacteria</taxon>
        <taxon>Pseudomonadati</taxon>
        <taxon>Nitrospirota</taxon>
        <taxon>Nitrospiria</taxon>
        <taxon>Nitrospirales</taxon>
        <taxon>Nitrospiraceae</taxon>
        <taxon>Candidatus Sulfobium</taxon>
    </lineage>
</organism>
<dbReference type="SUPFAM" id="SSF159245">
    <property type="entry name" value="AttH-like"/>
    <property type="match status" value="1"/>
</dbReference>
<accession>A0A2U3QDS5</accession>
<dbReference type="Gene3D" id="2.40.370.10">
    <property type="entry name" value="AttH-like domain"/>
    <property type="match status" value="2"/>
</dbReference>